<dbReference type="AlphaFoldDB" id="A0A392VPU1"/>
<evidence type="ECO:0000313" key="2">
    <source>
        <dbReference type="Proteomes" id="UP000265520"/>
    </source>
</evidence>
<keyword evidence="2" id="KW-1185">Reference proteome</keyword>
<reference evidence="1 2" key="1">
    <citation type="journal article" date="2018" name="Front. Plant Sci.">
        <title>Red Clover (Trifolium pratense) and Zigzag Clover (T. medium) - A Picture of Genomic Similarities and Differences.</title>
        <authorList>
            <person name="Dluhosova J."/>
            <person name="Istvanek J."/>
            <person name="Nedelnik J."/>
            <person name="Repkova J."/>
        </authorList>
    </citation>
    <scope>NUCLEOTIDE SEQUENCE [LARGE SCALE GENOMIC DNA]</scope>
    <source>
        <strain evidence="2">cv. 10/8</strain>
        <tissue evidence="1">Leaf</tissue>
    </source>
</reference>
<evidence type="ECO:0000313" key="1">
    <source>
        <dbReference type="EMBL" id="MCI90404.1"/>
    </source>
</evidence>
<dbReference type="Proteomes" id="UP000265520">
    <property type="component" value="Unassembled WGS sequence"/>
</dbReference>
<organism evidence="1 2">
    <name type="scientific">Trifolium medium</name>
    <dbReference type="NCBI Taxonomy" id="97028"/>
    <lineage>
        <taxon>Eukaryota</taxon>
        <taxon>Viridiplantae</taxon>
        <taxon>Streptophyta</taxon>
        <taxon>Embryophyta</taxon>
        <taxon>Tracheophyta</taxon>
        <taxon>Spermatophyta</taxon>
        <taxon>Magnoliopsida</taxon>
        <taxon>eudicotyledons</taxon>
        <taxon>Gunneridae</taxon>
        <taxon>Pentapetalae</taxon>
        <taxon>rosids</taxon>
        <taxon>fabids</taxon>
        <taxon>Fabales</taxon>
        <taxon>Fabaceae</taxon>
        <taxon>Papilionoideae</taxon>
        <taxon>50 kb inversion clade</taxon>
        <taxon>NPAAA clade</taxon>
        <taxon>Hologalegina</taxon>
        <taxon>IRL clade</taxon>
        <taxon>Trifolieae</taxon>
        <taxon>Trifolium</taxon>
    </lineage>
</organism>
<sequence>MAALRAGSCCAARQFWTIVHVRSCDLR</sequence>
<proteinExistence type="predicted"/>
<feature type="non-terminal residue" evidence="1">
    <location>
        <position position="27"/>
    </location>
</feature>
<protein>
    <submittedName>
        <fullName evidence="1">Uncharacterized protein</fullName>
    </submittedName>
</protein>
<accession>A0A392VPU1</accession>
<dbReference type="EMBL" id="LXQA011243720">
    <property type="protein sequence ID" value="MCI90404.1"/>
    <property type="molecule type" value="Genomic_DNA"/>
</dbReference>
<name>A0A392VPU1_9FABA</name>
<comment type="caution">
    <text evidence="1">The sequence shown here is derived from an EMBL/GenBank/DDBJ whole genome shotgun (WGS) entry which is preliminary data.</text>
</comment>